<evidence type="ECO:0000256" key="3">
    <source>
        <dbReference type="ARBA" id="ARBA00038502"/>
    </source>
</evidence>
<evidence type="ECO:0000313" key="6">
    <source>
        <dbReference type="Proteomes" id="UP000010478"/>
    </source>
</evidence>
<evidence type="ECO:0000313" key="5">
    <source>
        <dbReference type="EMBL" id="AFZ05097.1"/>
    </source>
</evidence>
<evidence type="ECO:0000259" key="4">
    <source>
        <dbReference type="PROSITE" id="PS51186"/>
    </source>
</evidence>
<evidence type="ECO:0000256" key="2">
    <source>
        <dbReference type="ARBA" id="ARBA00023315"/>
    </source>
</evidence>
<dbReference type="InterPro" id="IPR051531">
    <property type="entry name" value="N-acetyltransferase"/>
</dbReference>
<keyword evidence="5" id="KW-0689">Ribosomal protein</keyword>
<dbReference type="STRING" id="179408.Osc7112_0493"/>
<keyword evidence="2 5" id="KW-0012">Acyltransferase</keyword>
<dbReference type="GO" id="GO:0005840">
    <property type="term" value="C:ribosome"/>
    <property type="evidence" value="ECO:0007669"/>
    <property type="project" value="UniProtKB-KW"/>
</dbReference>
<dbReference type="EMBL" id="CP003614">
    <property type="protein sequence ID" value="AFZ05097.1"/>
    <property type="molecule type" value="Genomic_DNA"/>
</dbReference>
<dbReference type="GO" id="GO:0005737">
    <property type="term" value="C:cytoplasm"/>
    <property type="evidence" value="ECO:0007669"/>
    <property type="project" value="TreeGrafter"/>
</dbReference>
<dbReference type="KEGG" id="oni:Osc7112_0493"/>
<proteinExistence type="inferred from homology"/>
<accession>K9VCB7</accession>
<name>K9VCB7_9CYAN</name>
<sequence length="198" mass="23428">MDQSLKGGYLKVEVPLIVSDRLFLRLANQDDICEIIKFYSDNQKFFTPWHRHWAEDFLTESYWQKQVEKDFQGFESDKSLKLWIFDKANPEYILGNVNFDNFVRGAGHFCFLGYNLAEAQQGKGYMSESVRVAIQYVFEELNLHRVMANYMPNNQRSGNLLKRLGFVVEGYARDYLFINGRWEDHIQTSLINRNWKPS</sequence>
<dbReference type="PROSITE" id="PS51186">
    <property type="entry name" value="GNAT"/>
    <property type="match status" value="1"/>
</dbReference>
<organism evidence="5 6">
    <name type="scientific">Phormidium nigroviride PCC 7112</name>
    <dbReference type="NCBI Taxonomy" id="179408"/>
    <lineage>
        <taxon>Bacteria</taxon>
        <taxon>Bacillati</taxon>
        <taxon>Cyanobacteriota</taxon>
        <taxon>Cyanophyceae</taxon>
        <taxon>Oscillatoriophycideae</taxon>
        <taxon>Oscillatoriales</taxon>
        <taxon>Oscillatoriaceae</taxon>
        <taxon>Phormidium</taxon>
    </lineage>
</organism>
<keyword evidence="1 5" id="KW-0808">Transferase</keyword>
<dbReference type="InterPro" id="IPR016181">
    <property type="entry name" value="Acyl_CoA_acyltransferase"/>
</dbReference>
<dbReference type="eggNOG" id="COG1670">
    <property type="taxonomic scope" value="Bacteria"/>
</dbReference>
<keyword evidence="6" id="KW-1185">Reference proteome</keyword>
<feature type="domain" description="N-acetyltransferase" evidence="4">
    <location>
        <begin position="22"/>
        <end position="187"/>
    </location>
</feature>
<dbReference type="PATRIC" id="fig|179408.3.peg.612"/>
<protein>
    <submittedName>
        <fullName evidence="5">(SSU ribosomal protein S5P)-alanine acetyltransferase</fullName>
        <ecNumber evidence="5">2.3.1.267</ecNumber>
    </submittedName>
</protein>
<dbReference type="Pfam" id="PF13302">
    <property type="entry name" value="Acetyltransf_3"/>
    <property type="match status" value="1"/>
</dbReference>
<dbReference type="PANTHER" id="PTHR43792:SF8">
    <property type="entry name" value="[RIBOSOMAL PROTEIN US5]-ALANINE N-ACETYLTRANSFERASE"/>
    <property type="match status" value="1"/>
</dbReference>
<dbReference type="AlphaFoldDB" id="K9VCB7"/>
<dbReference type="EC" id="2.3.1.267" evidence="5"/>
<dbReference type="Proteomes" id="UP000010478">
    <property type="component" value="Chromosome"/>
</dbReference>
<dbReference type="Gene3D" id="3.40.630.30">
    <property type="match status" value="1"/>
</dbReference>
<dbReference type="PANTHER" id="PTHR43792">
    <property type="entry name" value="GNAT FAMILY, PUTATIVE (AFU_ORTHOLOGUE AFUA_3G00765)-RELATED-RELATED"/>
    <property type="match status" value="1"/>
</dbReference>
<comment type="similarity">
    <text evidence="3">Belongs to the acetyltransferase family. RimJ subfamily.</text>
</comment>
<dbReference type="HOGENOM" id="CLU_013985_40_1_3"/>
<dbReference type="InterPro" id="IPR000182">
    <property type="entry name" value="GNAT_dom"/>
</dbReference>
<dbReference type="SUPFAM" id="SSF55729">
    <property type="entry name" value="Acyl-CoA N-acyltransferases (Nat)"/>
    <property type="match status" value="1"/>
</dbReference>
<dbReference type="GO" id="GO:0008999">
    <property type="term" value="F:protein-N-terminal-alanine acetyltransferase activity"/>
    <property type="evidence" value="ECO:0007669"/>
    <property type="project" value="UniProtKB-EC"/>
</dbReference>
<keyword evidence="5" id="KW-0687">Ribonucleoprotein</keyword>
<gene>
    <name evidence="5" type="ORF">Osc7112_0493</name>
</gene>
<reference evidence="5 6" key="1">
    <citation type="submission" date="2012-05" db="EMBL/GenBank/DDBJ databases">
        <title>Finished chromosome of genome of Oscillatoria sp. PCC 7112.</title>
        <authorList>
            <consortium name="US DOE Joint Genome Institute"/>
            <person name="Gugger M."/>
            <person name="Coursin T."/>
            <person name="Rippka R."/>
            <person name="Tandeau De Marsac N."/>
            <person name="Huntemann M."/>
            <person name="Wei C.-L."/>
            <person name="Han J."/>
            <person name="Detter J.C."/>
            <person name="Han C."/>
            <person name="Tapia R."/>
            <person name="Davenport K."/>
            <person name="Daligault H."/>
            <person name="Erkkila T."/>
            <person name="Gu W."/>
            <person name="Munk A.C.C."/>
            <person name="Teshima H."/>
            <person name="Xu Y."/>
            <person name="Chain P."/>
            <person name="Chen A."/>
            <person name="Krypides N."/>
            <person name="Mavromatis K."/>
            <person name="Markowitz V."/>
            <person name="Szeto E."/>
            <person name="Ivanova N."/>
            <person name="Mikhailova N."/>
            <person name="Ovchinnikova G."/>
            <person name="Pagani I."/>
            <person name="Pati A."/>
            <person name="Goodwin L."/>
            <person name="Peters L."/>
            <person name="Pitluck S."/>
            <person name="Woyke T."/>
            <person name="Kerfeld C."/>
        </authorList>
    </citation>
    <scope>NUCLEOTIDE SEQUENCE [LARGE SCALE GENOMIC DNA]</scope>
    <source>
        <strain evidence="5 6">PCC 7112</strain>
    </source>
</reference>
<evidence type="ECO:0000256" key="1">
    <source>
        <dbReference type="ARBA" id="ARBA00022679"/>
    </source>
</evidence>